<dbReference type="STRING" id="35570.A0A1I8QCN0"/>
<dbReference type="CDD" id="cd01644">
    <property type="entry name" value="RT_pepA17"/>
    <property type="match status" value="1"/>
</dbReference>
<dbReference type="InterPro" id="IPR043128">
    <property type="entry name" value="Rev_trsase/Diguanyl_cyclase"/>
</dbReference>
<dbReference type="AlphaFoldDB" id="A0A1I8QCN0"/>
<gene>
    <name evidence="1" type="primary">106089019</name>
</gene>
<protein>
    <recommendedName>
        <fullName evidence="3">Reverse transcriptase domain-containing protein</fullName>
    </recommendedName>
</protein>
<dbReference type="KEGG" id="scac:106089019"/>
<evidence type="ECO:0000313" key="2">
    <source>
        <dbReference type="Proteomes" id="UP000095300"/>
    </source>
</evidence>
<dbReference type="VEuPathDB" id="VectorBase:SCAU015936"/>
<keyword evidence="2" id="KW-1185">Reference proteome</keyword>
<dbReference type="PANTHER" id="PTHR47331">
    <property type="entry name" value="PHD-TYPE DOMAIN-CONTAINING PROTEIN"/>
    <property type="match status" value="1"/>
</dbReference>
<dbReference type="InterPro" id="IPR043502">
    <property type="entry name" value="DNA/RNA_pol_sf"/>
</dbReference>
<dbReference type="Gene3D" id="3.10.10.10">
    <property type="entry name" value="HIV Type 1 Reverse Transcriptase, subunit A, domain 1"/>
    <property type="match status" value="1"/>
</dbReference>
<dbReference type="InterPro" id="IPR008042">
    <property type="entry name" value="Retrotrans_Pao"/>
</dbReference>
<evidence type="ECO:0008006" key="3">
    <source>
        <dbReference type="Google" id="ProtNLM"/>
    </source>
</evidence>
<dbReference type="EnsemblMetazoa" id="SCAU015936-RA">
    <property type="protein sequence ID" value="SCAU015936-PA"/>
    <property type="gene ID" value="SCAU015936"/>
</dbReference>
<dbReference type="GO" id="GO:0071897">
    <property type="term" value="P:DNA biosynthetic process"/>
    <property type="evidence" value="ECO:0007669"/>
    <property type="project" value="UniProtKB-ARBA"/>
</dbReference>
<dbReference type="Pfam" id="PF05380">
    <property type="entry name" value="Peptidase_A17"/>
    <property type="match status" value="1"/>
</dbReference>
<dbReference type="SUPFAM" id="SSF56672">
    <property type="entry name" value="DNA/RNA polymerases"/>
    <property type="match status" value="1"/>
</dbReference>
<organism evidence="1 2">
    <name type="scientific">Stomoxys calcitrans</name>
    <name type="common">Stable fly</name>
    <name type="synonym">Conops calcitrans</name>
    <dbReference type="NCBI Taxonomy" id="35570"/>
    <lineage>
        <taxon>Eukaryota</taxon>
        <taxon>Metazoa</taxon>
        <taxon>Ecdysozoa</taxon>
        <taxon>Arthropoda</taxon>
        <taxon>Hexapoda</taxon>
        <taxon>Insecta</taxon>
        <taxon>Pterygota</taxon>
        <taxon>Neoptera</taxon>
        <taxon>Endopterygota</taxon>
        <taxon>Diptera</taxon>
        <taxon>Brachycera</taxon>
        <taxon>Muscomorpha</taxon>
        <taxon>Muscoidea</taxon>
        <taxon>Muscidae</taxon>
        <taxon>Stomoxys</taxon>
    </lineage>
</organism>
<accession>A0A1I8QCN0</accession>
<evidence type="ECO:0000313" key="1">
    <source>
        <dbReference type="EnsemblMetazoa" id="SCAU015936-PA"/>
    </source>
</evidence>
<dbReference type="OrthoDB" id="8065733at2759"/>
<dbReference type="Gene3D" id="3.30.70.270">
    <property type="match status" value="1"/>
</dbReference>
<name>A0A1I8QCN0_STOCA</name>
<proteinExistence type="predicted"/>
<dbReference type="Proteomes" id="UP000095300">
    <property type="component" value="Unassembled WGS sequence"/>
</dbReference>
<sequence length="295" mass="34291">MKKVSRDNGGKYYLPHQAVVRENHLTTKVRVVFDASAKTTNGKSLNDVLEVGPKLQQDIFQILLKWRLWIFVLVADVEKMYRQVLVAEDDQPYQNVLWRENLQMPIKEFVLTTVTYGTACAPFLAKRALIEIGKECSKRNPKIQAIIQDDFYMDDLMTGADFVLECVKIYQDISQQLDKFGFKLRKWMSNELRILEAIPDVGDNLVVRIEEGEMMKTLGVQWDPHTDNFAFYFQISEDKTLTKRKALSTLAKIFDPLGWLTPVTMLAKLFIQRLWLMDLQWDVELNAEMKQVKAC</sequence>
<reference evidence="1" key="1">
    <citation type="submission" date="2020-05" db="UniProtKB">
        <authorList>
            <consortium name="EnsemblMetazoa"/>
        </authorList>
    </citation>
    <scope>IDENTIFICATION</scope>
    <source>
        <strain evidence="1">USDA</strain>
    </source>
</reference>